<protein>
    <submittedName>
        <fullName evidence="5">Uncharacterized protein</fullName>
    </submittedName>
</protein>
<dbReference type="AlphaFoldDB" id="A0A1F8CIN0"/>
<dbReference type="InterPro" id="IPR036611">
    <property type="entry name" value="Trigger_fac_ribosome-bd_sf"/>
</dbReference>
<dbReference type="SUPFAM" id="SSF109998">
    <property type="entry name" value="Triger factor/SurA peptide-binding domain-like"/>
    <property type="match status" value="1"/>
</dbReference>
<dbReference type="Pfam" id="PF05698">
    <property type="entry name" value="Trigger_C"/>
    <property type="match status" value="1"/>
</dbReference>
<dbReference type="STRING" id="1802532.A2210_02135"/>
<dbReference type="Pfam" id="PF05697">
    <property type="entry name" value="Trigger_N"/>
    <property type="match status" value="1"/>
</dbReference>
<dbReference type="GO" id="GO:0006457">
    <property type="term" value="P:protein folding"/>
    <property type="evidence" value="ECO:0007669"/>
    <property type="project" value="InterPro"/>
</dbReference>
<comment type="caution">
    <text evidence="5">The sequence shown here is derived from an EMBL/GenBank/DDBJ whole genome shotgun (WGS) entry which is preliminary data.</text>
</comment>
<dbReference type="Gene3D" id="3.30.70.1050">
    <property type="entry name" value="Trigger factor ribosome-binding domain"/>
    <property type="match status" value="1"/>
</dbReference>
<feature type="domain" description="Trigger factor C-terminal" evidence="4">
    <location>
        <begin position="135"/>
        <end position="236"/>
    </location>
</feature>
<evidence type="ECO:0000259" key="3">
    <source>
        <dbReference type="Pfam" id="PF05697"/>
    </source>
</evidence>
<dbReference type="InterPro" id="IPR008880">
    <property type="entry name" value="Trigger_fac_C"/>
</dbReference>
<dbReference type="GO" id="GO:0015031">
    <property type="term" value="P:protein transport"/>
    <property type="evidence" value="ECO:0007669"/>
    <property type="project" value="InterPro"/>
</dbReference>
<feature type="domain" description="Trigger factor ribosome-binding bacterial" evidence="3">
    <location>
        <begin position="8"/>
        <end position="126"/>
    </location>
</feature>
<dbReference type="InterPro" id="IPR027304">
    <property type="entry name" value="Trigger_fact/SurA_dom_sf"/>
</dbReference>
<evidence type="ECO:0000256" key="2">
    <source>
        <dbReference type="ARBA" id="ARBA00023235"/>
    </source>
</evidence>
<keyword evidence="2" id="KW-0413">Isomerase</keyword>
<dbReference type="InterPro" id="IPR008881">
    <property type="entry name" value="Trigger_fac_ribosome-bd_bac"/>
</dbReference>
<keyword evidence="1" id="KW-0697">Rotamase</keyword>
<dbReference type="GO" id="GO:0003755">
    <property type="term" value="F:peptidyl-prolyl cis-trans isomerase activity"/>
    <property type="evidence" value="ECO:0007669"/>
    <property type="project" value="UniProtKB-KW"/>
</dbReference>
<dbReference type="Gene3D" id="1.10.3120.10">
    <property type="entry name" value="Trigger factor, C-terminal domain"/>
    <property type="match status" value="1"/>
</dbReference>
<organism evidence="5 6">
    <name type="scientific">Candidatus Woesebacteria bacterium RIFOXYA1_FULL_40_18</name>
    <dbReference type="NCBI Taxonomy" id="1802532"/>
    <lineage>
        <taxon>Bacteria</taxon>
        <taxon>Candidatus Woeseibacteriota</taxon>
    </lineage>
</organism>
<evidence type="ECO:0000313" key="5">
    <source>
        <dbReference type="EMBL" id="OGM76091.1"/>
    </source>
</evidence>
<evidence type="ECO:0000313" key="6">
    <source>
        <dbReference type="Proteomes" id="UP000177855"/>
    </source>
</evidence>
<sequence>MEITSSLAKSDDGSIQITFTIPFSLVQNAKGEALVEFAKEVEIPGFRKGKAPQAQVEAKIPQAKLIERLLGKILPKALSSALAEYKIRPAVYPKFELIKAKDNENWEVVAKTCEIPKFELGDYKKALSKLGKPKDKEQEIIKFLLETIHIHIPKILIDEEVNARLSNLLERIEKLGLSLESYLASIRKTPEILRKEYEGQSQSAIALELILEKIAEAEKIKVKESQIDEAIKTSSGDPKLFERRSVATILRRRAALDSLISLL</sequence>
<evidence type="ECO:0000259" key="4">
    <source>
        <dbReference type="Pfam" id="PF05698"/>
    </source>
</evidence>
<gene>
    <name evidence="5" type="ORF">A2210_02135</name>
</gene>
<evidence type="ECO:0000256" key="1">
    <source>
        <dbReference type="ARBA" id="ARBA00023110"/>
    </source>
</evidence>
<dbReference type="Proteomes" id="UP000177855">
    <property type="component" value="Unassembled WGS sequence"/>
</dbReference>
<name>A0A1F8CIN0_9BACT</name>
<dbReference type="InterPro" id="IPR037041">
    <property type="entry name" value="Trigger_fac_C_sf"/>
</dbReference>
<dbReference type="EMBL" id="MGHS01000041">
    <property type="protein sequence ID" value="OGM76091.1"/>
    <property type="molecule type" value="Genomic_DNA"/>
</dbReference>
<accession>A0A1F8CIN0</accession>
<dbReference type="SUPFAM" id="SSF102735">
    <property type="entry name" value="Trigger factor ribosome-binding domain"/>
    <property type="match status" value="1"/>
</dbReference>
<reference evidence="5 6" key="1">
    <citation type="journal article" date="2016" name="Nat. Commun.">
        <title>Thousands of microbial genomes shed light on interconnected biogeochemical processes in an aquifer system.</title>
        <authorList>
            <person name="Anantharaman K."/>
            <person name="Brown C.T."/>
            <person name="Hug L.A."/>
            <person name="Sharon I."/>
            <person name="Castelle C.J."/>
            <person name="Probst A.J."/>
            <person name="Thomas B.C."/>
            <person name="Singh A."/>
            <person name="Wilkins M.J."/>
            <person name="Karaoz U."/>
            <person name="Brodie E.L."/>
            <person name="Williams K.H."/>
            <person name="Hubbard S.S."/>
            <person name="Banfield J.F."/>
        </authorList>
    </citation>
    <scope>NUCLEOTIDE SEQUENCE [LARGE SCALE GENOMIC DNA]</scope>
</reference>
<proteinExistence type="predicted"/>